<dbReference type="GO" id="GO:0003700">
    <property type="term" value="F:DNA-binding transcription factor activity"/>
    <property type="evidence" value="ECO:0007669"/>
    <property type="project" value="InterPro"/>
</dbReference>
<organism evidence="5 6">
    <name type="scientific">Chitinilyticum piscinae</name>
    <dbReference type="NCBI Taxonomy" id="2866724"/>
    <lineage>
        <taxon>Bacteria</taxon>
        <taxon>Pseudomonadati</taxon>
        <taxon>Pseudomonadota</taxon>
        <taxon>Betaproteobacteria</taxon>
        <taxon>Neisseriales</taxon>
        <taxon>Chitinibacteraceae</taxon>
        <taxon>Chitinilyticum</taxon>
    </lineage>
</organism>
<keyword evidence="3" id="KW-0804">Transcription</keyword>
<dbReference type="EMBL" id="JADFUA010000007">
    <property type="protein sequence ID" value="MBE9610085.1"/>
    <property type="molecule type" value="Genomic_DNA"/>
</dbReference>
<feature type="domain" description="HTH gntR-type" evidence="4">
    <location>
        <begin position="20"/>
        <end position="88"/>
    </location>
</feature>
<evidence type="ECO:0000256" key="2">
    <source>
        <dbReference type="ARBA" id="ARBA00023125"/>
    </source>
</evidence>
<dbReference type="InterPro" id="IPR050679">
    <property type="entry name" value="Bact_HTH_transcr_reg"/>
</dbReference>
<dbReference type="PANTHER" id="PTHR44846:SF1">
    <property type="entry name" value="MANNOSYL-D-GLYCERATE TRANSPORT_METABOLISM SYSTEM REPRESSOR MNGR-RELATED"/>
    <property type="match status" value="1"/>
</dbReference>
<dbReference type="Gene3D" id="1.10.10.10">
    <property type="entry name" value="Winged helix-like DNA-binding domain superfamily/Winged helix DNA-binding domain"/>
    <property type="match status" value="1"/>
</dbReference>
<reference evidence="5 6" key="1">
    <citation type="submission" date="2020-10" db="EMBL/GenBank/DDBJ databases">
        <title>The genome sequence of Chitinilyticum litopenaei 4Y14.</title>
        <authorList>
            <person name="Liu Y."/>
        </authorList>
    </citation>
    <scope>NUCLEOTIDE SEQUENCE [LARGE SCALE GENOMIC DNA]</scope>
    <source>
        <strain evidence="5 6">4Y14</strain>
    </source>
</reference>
<accession>A0A8J7G168</accession>
<dbReference type="SUPFAM" id="SSF64288">
    <property type="entry name" value="Chorismate lyase-like"/>
    <property type="match status" value="1"/>
</dbReference>
<dbReference type="SMART" id="SM00866">
    <property type="entry name" value="UTRA"/>
    <property type="match status" value="1"/>
</dbReference>
<proteinExistence type="predicted"/>
<dbReference type="GO" id="GO:0003677">
    <property type="term" value="F:DNA binding"/>
    <property type="evidence" value="ECO:0007669"/>
    <property type="project" value="UniProtKB-KW"/>
</dbReference>
<evidence type="ECO:0000313" key="5">
    <source>
        <dbReference type="EMBL" id="MBE9610085.1"/>
    </source>
</evidence>
<gene>
    <name evidence="5" type="ORF">INR99_12110</name>
</gene>
<dbReference type="InterPro" id="IPR036390">
    <property type="entry name" value="WH_DNA-bd_sf"/>
</dbReference>
<dbReference type="Proteomes" id="UP000604481">
    <property type="component" value="Unassembled WGS sequence"/>
</dbReference>
<keyword evidence="1" id="KW-0805">Transcription regulation</keyword>
<dbReference type="AlphaFoldDB" id="A0A8J7G168"/>
<evidence type="ECO:0000256" key="1">
    <source>
        <dbReference type="ARBA" id="ARBA00023015"/>
    </source>
</evidence>
<dbReference type="InterPro" id="IPR011663">
    <property type="entry name" value="UTRA"/>
</dbReference>
<evidence type="ECO:0000256" key="3">
    <source>
        <dbReference type="ARBA" id="ARBA00023163"/>
    </source>
</evidence>
<dbReference type="RefSeq" id="WP_194116614.1">
    <property type="nucleotide sequence ID" value="NZ_JADFUA010000007.1"/>
</dbReference>
<dbReference type="InterPro" id="IPR028978">
    <property type="entry name" value="Chorismate_lyase_/UTRA_dom_sf"/>
</dbReference>
<evidence type="ECO:0000313" key="6">
    <source>
        <dbReference type="Proteomes" id="UP000604481"/>
    </source>
</evidence>
<keyword evidence="2" id="KW-0238">DNA-binding</keyword>
<dbReference type="Gene3D" id="3.40.1410.10">
    <property type="entry name" value="Chorismate lyase-like"/>
    <property type="match status" value="1"/>
</dbReference>
<dbReference type="GO" id="GO:0045892">
    <property type="term" value="P:negative regulation of DNA-templated transcription"/>
    <property type="evidence" value="ECO:0007669"/>
    <property type="project" value="TreeGrafter"/>
</dbReference>
<sequence>MTLSDTALSLPDLPAGQAGKPAEIRFFLYLKQLVVSGHWQGDDILPSPEELARLAGLPLPTVQVAFNLLAQECWIVRREWGGYQITPKINQPISRASGFSELIRERGFTPNSVWLRRELAEPSREEQWRLDLDEGERVARLERIRLANDIAIGYECSSIPASLLPYPEQVEHSLYDWMQKHQLVIVRASEEVGAETCNPAMAIQCGLTSGQAMLRLTRISYLADGRPVELTHSYFRSDYYHYQVELAG</sequence>
<protein>
    <submittedName>
        <fullName evidence="5">GntR family transcriptional regulator</fullName>
    </submittedName>
</protein>
<evidence type="ECO:0000259" key="4">
    <source>
        <dbReference type="PROSITE" id="PS50949"/>
    </source>
</evidence>
<dbReference type="Pfam" id="PF07702">
    <property type="entry name" value="UTRA"/>
    <property type="match status" value="1"/>
</dbReference>
<dbReference type="PROSITE" id="PS50949">
    <property type="entry name" value="HTH_GNTR"/>
    <property type="match status" value="1"/>
</dbReference>
<dbReference type="InterPro" id="IPR000524">
    <property type="entry name" value="Tscrpt_reg_HTH_GntR"/>
</dbReference>
<name>A0A8J7G168_9NEIS</name>
<comment type="caution">
    <text evidence="5">The sequence shown here is derived from an EMBL/GenBank/DDBJ whole genome shotgun (WGS) entry which is preliminary data.</text>
</comment>
<keyword evidence="6" id="KW-1185">Reference proteome</keyword>
<dbReference type="PANTHER" id="PTHR44846">
    <property type="entry name" value="MANNOSYL-D-GLYCERATE TRANSPORT/METABOLISM SYSTEM REPRESSOR MNGR-RELATED"/>
    <property type="match status" value="1"/>
</dbReference>
<dbReference type="SUPFAM" id="SSF46785">
    <property type="entry name" value="Winged helix' DNA-binding domain"/>
    <property type="match status" value="1"/>
</dbReference>
<dbReference type="InterPro" id="IPR036388">
    <property type="entry name" value="WH-like_DNA-bd_sf"/>
</dbReference>